<keyword evidence="1" id="KW-0812">Transmembrane</keyword>
<dbReference type="InterPro" id="IPR029044">
    <property type="entry name" value="Nucleotide-diphossugar_trans"/>
</dbReference>
<evidence type="ECO:0008006" key="4">
    <source>
        <dbReference type="Google" id="ProtNLM"/>
    </source>
</evidence>
<dbReference type="EMBL" id="KN727650">
    <property type="protein sequence ID" value="KIH65217.1"/>
    <property type="molecule type" value="Genomic_DNA"/>
</dbReference>
<dbReference type="Pfam" id="PF03314">
    <property type="entry name" value="DUF273"/>
    <property type="match status" value="1"/>
</dbReference>
<dbReference type="PANTHER" id="PTHR31562:SF9">
    <property type="entry name" value="GLYCOSYLTRANSFERASE FAMILY 8 PROTEIN"/>
    <property type="match status" value="1"/>
</dbReference>
<keyword evidence="3" id="KW-1185">Reference proteome</keyword>
<dbReference type="Proteomes" id="UP000054047">
    <property type="component" value="Unassembled WGS sequence"/>
</dbReference>
<feature type="transmembrane region" description="Helical" evidence="1">
    <location>
        <begin position="6"/>
        <end position="26"/>
    </location>
</feature>
<keyword evidence="1" id="KW-0472">Membrane</keyword>
<reference evidence="2 3" key="1">
    <citation type="submission" date="2013-12" db="EMBL/GenBank/DDBJ databases">
        <title>Draft genome of the parsitic nematode Ancylostoma duodenale.</title>
        <authorList>
            <person name="Mitreva M."/>
        </authorList>
    </citation>
    <scope>NUCLEOTIDE SEQUENCE [LARGE SCALE GENOMIC DNA]</scope>
    <source>
        <strain evidence="2 3">Zhejiang</strain>
    </source>
</reference>
<dbReference type="Gene3D" id="3.90.550.10">
    <property type="entry name" value="Spore Coat Polysaccharide Biosynthesis Protein SpsA, Chain A"/>
    <property type="match status" value="1"/>
</dbReference>
<evidence type="ECO:0000313" key="3">
    <source>
        <dbReference type="Proteomes" id="UP000054047"/>
    </source>
</evidence>
<accession>A0A0C2DR61</accession>
<organism evidence="2 3">
    <name type="scientific">Ancylostoma duodenale</name>
    <dbReference type="NCBI Taxonomy" id="51022"/>
    <lineage>
        <taxon>Eukaryota</taxon>
        <taxon>Metazoa</taxon>
        <taxon>Ecdysozoa</taxon>
        <taxon>Nematoda</taxon>
        <taxon>Chromadorea</taxon>
        <taxon>Rhabditida</taxon>
        <taxon>Rhabditina</taxon>
        <taxon>Rhabditomorpha</taxon>
        <taxon>Strongyloidea</taxon>
        <taxon>Ancylostomatidae</taxon>
        <taxon>Ancylostomatinae</taxon>
        <taxon>Ancylostoma</taxon>
    </lineage>
</organism>
<evidence type="ECO:0000313" key="2">
    <source>
        <dbReference type="EMBL" id="KIH65217.1"/>
    </source>
</evidence>
<evidence type="ECO:0000256" key="1">
    <source>
        <dbReference type="SAM" id="Phobius"/>
    </source>
</evidence>
<sequence length="193" mass="22459">MFVGWYFVIAVSLVIDIWFLCGGPGVQIDKEMKNGTEDIAIVTVMDNNSSKTKYKTALTSMECYALQNKYAYMEVKAMDYKSLCPQQDTTFQRHCIVAHILQQNNFTWVLFVDSDIGVVNEKRRLEEFVKEGADIIFYERFFNFEVMAGSYFARRSKFAMKFLHGWADYEHRLPPNFHGRDNGAIHVRFVPDS</sequence>
<protein>
    <recommendedName>
        <fullName evidence="4">Nucleotide-diphospho-sugar transferase domain-containing protein</fullName>
    </recommendedName>
</protein>
<name>A0A0C2DR61_9BILA</name>
<dbReference type="OrthoDB" id="407658at2759"/>
<dbReference type="AlphaFoldDB" id="A0A0C2DR61"/>
<gene>
    <name evidence="2" type="ORF">ANCDUO_04462</name>
</gene>
<keyword evidence="1" id="KW-1133">Transmembrane helix</keyword>
<dbReference type="PANTHER" id="PTHR31562">
    <property type="entry name" value="PROTEIN CBG18972"/>
    <property type="match status" value="1"/>
</dbReference>
<dbReference type="InterPro" id="IPR004988">
    <property type="entry name" value="DUF273"/>
</dbReference>
<proteinExistence type="predicted"/>